<gene>
    <name evidence="2" type="ORF">MM171A00157_0051</name>
    <name evidence="3" type="ORF">MM171B00143_0011</name>
</gene>
<protein>
    <submittedName>
        <fullName evidence="3">Uncharacterized protein</fullName>
    </submittedName>
</protein>
<evidence type="ECO:0000256" key="1">
    <source>
        <dbReference type="SAM" id="MobiDB-lite"/>
    </source>
</evidence>
<name>A0A6M3MGA3_9ZZZZ</name>
<feature type="compositionally biased region" description="Polar residues" evidence="1">
    <location>
        <begin position="81"/>
        <end position="93"/>
    </location>
</feature>
<evidence type="ECO:0000313" key="3">
    <source>
        <dbReference type="EMBL" id="QJB05040.1"/>
    </source>
</evidence>
<organism evidence="3">
    <name type="scientific">viral metagenome</name>
    <dbReference type="NCBI Taxonomy" id="1070528"/>
    <lineage>
        <taxon>unclassified sequences</taxon>
        <taxon>metagenomes</taxon>
        <taxon>organismal metagenomes</taxon>
    </lineage>
</organism>
<dbReference type="AlphaFoldDB" id="A0A6M3MGA3"/>
<proteinExistence type="predicted"/>
<accession>A0A6M3MGA3</accession>
<sequence>MNKEEIYDSQISPLMKQIIQICKDNGIAMMADFAIPTEEDDGLRCTTLIPDETGENDPLQRDCNAHIRRGGRPAPMMMTTEHGNGTKTVTAFI</sequence>
<dbReference type="EMBL" id="MT143894">
    <property type="protein sequence ID" value="QJB05040.1"/>
    <property type="molecule type" value="Genomic_DNA"/>
</dbReference>
<evidence type="ECO:0000313" key="2">
    <source>
        <dbReference type="EMBL" id="QJB00882.1"/>
    </source>
</evidence>
<feature type="region of interest" description="Disordered" evidence="1">
    <location>
        <begin position="69"/>
        <end position="93"/>
    </location>
</feature>
<reference evidence="3" key="1">
    <citation type="submission" date="2020-03" db="EMBL/GenBank/DDBJ databases">
        <title>The deep terrestrial virosphere.</title>
        <authorList>
            <person name="Holmfeldt K."/>
            <person name="Nilsson E."/>
            <person name="Simone D."/>
            <person name="Lopez-Fernandez M."/>
            <person name="Wu X."/>
            <person name="de Brujin I."/>
            <person name="Lundin D."/>
            <person name="Andersson A."/>
            <person name="Bertilsson S."/>
            <person name="Dopson M."/>
        </authorList>
    </citation>
    <scope>NUCLEOTIDE SEQUENCE</scope>
    <source>
        <strain evidence="2">MM171A00157</strain>
        <strain evidence="3">MM171B00143</strain>
    </source>
</reference>
<dbReference type="EMBL" id="MT143702">
    <property type="protein sequence ID" value="QJB00882.1"/>
    <property type="molecule type" value="Genomic_DNA"/>
</dbReference>